<organism evidence="3 4">
    <name type="scientific">Silvimonas amylolytica</name>
    <dbReference type="NCBI Taxonomy" id="449663"/>
    <lineage>
        <taxon>Bacteria</taxon>
        <taxon>Pseudomonadati</taxon>
        <taxon>Pseudomonadota</taxon>
        <taxon>Betaproteobacteria</taxon>
        <taxon>Neisseriales</taxon>
        <taxon>Chitinibacteraceae</taxon>
        <taxon>Silvimonas</taxon>
    </lineage>
</organism>
<accession>A0ABQ2PJW8</accession>
<evidence type="ECO:0000256" key="1">
    <source>
        <dbReference type="PROSITE-ProRule" id="PRU00339"/>
    </source>
</evidence>
<feature type="repeat" description="TPR" evidence="1">
    <location>
        <begin position="330"/>
        <end position="363"/>
    </location>
</feature>
<dbReference type="PANTHER" id="PTHR12558:SF13">
    <property type="entry name" value="CELL DIVISION CYCLE PROTEIN 27 HOMOLOG"/>
    <property type="match status" value="1"/>
</dbReference>
<sequence>MSSRAKNAAASVIACDTTLHHPPDFAMPFPFSRKPLLTLVCLSLTVLAGCATVGQPTAASKAPTASAPAADDNAQDPNAADGPLPNEELTDELVLRFLVGDIALQRGQATLGAQTWNDLAKRTHDPRVAKRATEVAIGAGQLNLAMDSAKQWIDASPNAVGPQQVMLSLLLRANRLDEAKPHLEALLKAKPQDAPSFFLRMHTLWDKNTDRNAAAKLTEDVTAPYLNLPEAHFARAVAYANTNRVPDAIKEVDAAEALRPGWEPAVLYRIQLMSDRPGQERIDYLHSALRKNPDSLPIRNALARELVINKQMKDALDEYNGILKIQPDNLEALVGSGLVSMELRDFDTAQQRLSAAVQRNPRNTNNLRLYLGQIAEARGQNQDAIAWYQSVEGDMHDAAVERLIRLYARTGQPQKAIDLIHENVALTTEQQTRQTLLESSVWREAKNYDKAWFVLTLAISKDPKNADLLYERSLIADLQHNVPAAEADLHKYLELQPDSAQGLNALGYTLANRTDRYDEANGYLEKANTLDPDNPVIMDSLGWLRYKQNRLAEARDLLTRAYKAMPDPEVGAHLAATLFKLGEKSDAHKVMAQAQKLDPDNESVIAIGQEIGQP</sequence>
<evidence type="ECO:0000256" key="2">
    <source>
        <dbReference type="SAM" id="MobiDB-lite"/>
    </source>
</evidence>
<dbReference type="Pfam" id="PF14559">
    <property type="entry name" value="TPR_19"/>
    <property type="match status" value="1"/>
</dbReference>
<keyword evidence="1" id="KW-0802">TPR repeat</keyword>
<evidence type="ECO:0000313" key="4">
    <source>
        <dbReference type="Proteomes" id="UP000621859"/>
    </source>
</evidence>
<dbReference type="Pfam" id="PF13432">
    <property type="entry name" value="TPR_16"/>
    <property type="match status" value="1"/>
</dbReference>
<reference evidence="4" key="1">
    <citation type="journal article" date="2019" name="Int. J. Syst. Evol. Microbiol.">
        <title>The Global Catalogue of Microorganisms (GCM) 10K type strain sequencing project: providing services to taxonomists for standard genome sequencing and annotation.</title>
        <authorList>
            <consortium name="The Broad Institute Genomics Platform"/>
            <consortium name="The Broad Institute Genome Sequencing Center for Infectious Disease"/>
            <person name="Wu L."/>
            <person name="Ma J."/>
        </authorList>
    </citation>
    <scope>NUCLEOTIDE SEQUENCE [LARGE SCALE GENOMIC DNA]</scope>
    <source>
        <strain evidence="4">CGMCC 1.8860</strain>
    </source>
</reference>
<proteinExistence type="predicted"/>
<dbReference type="InterPro" id="IPR011990">
    <property type="entry name" value="TPR-like_helical_dom_sf"/>
</dbReference>
<feature type="compositionally biased region" description="Low complexity" evidence="2">
    <location>
        <begin position="58"/>
        <end position="81"/>
    </location>
</feature>
<dbReference type="PANTHER" id="PTHR12558">
    <property type="entry name" value="CELL DIVISION CYCLE 16,23,27"/>
    <property type="match status" value="1"/>
</dbReference>
<dbReference type="Proteomes" id="UP000621859">
    <property type="component" value="Unassembled WGS sequence"/>
</dbReference>
<keyword evidence="4" id="KW-1185">Reference proteome</keyword>
<protein>
    <recommendedName>
        <fullName evidence="5">Tetratricopeptide repeat protein</fullName>
    </recommendedName>
</protein>
<dbReference type="Gene3D" id="1.25.40.10">
    <property type="entry name" value="Tetratricopeptide repeat domain"/>
    <property type="match status" value="3"/>
</dbReference>
<name>A0ABQ2PJW8_9NEIS</name>
<dbReference type="InterPro" id="IPR019734">
    <property type="entry name" value="TPR_rpt"/>
</dbReference>
<comment type="caution">
    <text evidence="3">The sequence shown here is derived from an EMBL/GenBank/DDBJ whole genome shotgun (WGS) entry which is preliminary data.</text>
</comment>
<dbReference type="SMART" id="SM00028">
    <property type="entry name" value="TPR"/>
    <property type="match status" value="6"/>
</dbReference>
<gene>
    <name evidence="3" type="ORF">GCM10010971_17130</name>
</gene>
<dbReference type="EMBL" id="BMLY01000002">
    <property type="protein sequence ID" value="GGP25894.1"/>
    <property type="molecule type" value="Genomic_DNA"/>
</dbReference>
<dbReference type="SUPFAM" id="SSF48452">
    <property type="entry name" value="TPR-like"/>
    <property type="match status" value="2"/>
</dbReference>
<feature type="region of interest" description="Disordered" evidence="2">
    <location>
        <begin position="58"/>
        <end position="86"/>
    </location>
</feature>
<evidence type="ECO:0000313" key="3">
    <source>
        <dbReference type="EMBL" id="GGP25894.1"/>
    </source>
</evidence>
<evidence type="ECO:0008006" key="5">
    <source>
        <dbReference type="Google" id="ProtNLM"/>
    </source>
</evidence>
<dbReference type="PROSITE" id="PS50005">
    <property type="entry name" value="TPR"/>
    <property type="match status" value="1"/>
</dbReference>